<dbReference type="SUPFAM" id="SSF56204">
    <property type="entry name" value="Hect, E3 ligase catalytic domain"/>
    <property type="match status" value="1"/>
</dbReference>
<dbReference type="OrthoDB" id="8068875at2759"/>
<dbReference type="AlphaFoldDB" id="V7B8U4"/>
<dbReference type="OMA" id="MWLDDSP"/>
<evidence type="ECO:0000256" key="3">
    <source>
        <dbReference type="ARBA" id="ARBA00012485"/>
    </source>
</evidence>
<evidence type="ECO:0000259" key="9">
    <source>
        <dbReference type="PROSITE" id="PS50237"/>
    </source>
</evidence>
<dbReference type="GO" id="GO:0061630">
    <property type="term" value="F:ubiquitin protein ligase activity"/>
    <property type="evidence" value="ECO:0007669"/>
    <property type="project" value="UniProtKB-EC"/>
</dbReference>
<name>V7B8U4_PHAVU</name>
<evidence type="ECO:0000256" key="7">
    <source>
        <dbReference type="PROSITE-ProRule" id="PRU00104"/>
    </source>
</evidence>
<dbReference type="GO" id="GO:0006511">
    <property type="term" value="P:ubiquitin-dependent protein catabolic process"/>
    <property type="evidence" value="ECO:0007669"/>
    <property type="project" value="TreeGrafter"/>
</dbReference>
<dbReference type="CDD" id="cd00078">
    <property type="entry name" value="HECTc"/>
    <property type="match status" value="1"/>
</dbReference>
<evidence type="ECO:0000313" key="11">
    <source>
        <dbReference type="Proteomes" id="UP000000226"/>
    </source>
</evidence>
<dbReference type="Gene3D" id="3.90.1750.10">
    <property type="entry name" value="Hect, E3 ligase catalytic domains"/>
    <property type="match status" value="1"/>
</dbReference>
<dbReference type="FunFam" id="3.30.2410.10:FF:000010">
    <property type="entry name" value="E3 ubiquitin-protein ligase UPL1"/>
    <property type="match status" value="1"/>
</dbReference>
<organism evidence="10 11">
    <name type="scientific">Phaseolus vulgaris</name>
    <name type="common">Kidney bean</name>
    <name type="synonym">French bean</name>
    <dbReference type="NCBI Taxonomy" id="3885"/>
    <lineage>
        <taxon>Eukaryota</taxon>
        <taxon>Viridiplantae</taxon>
        <taxon>Streptophyta</taxon>
        <taxon>Embryophyta</taxon>
        <taxon>Tracheophyta</taxon>
        <taxon>Spermatophyta</taxon>
        <taxon>Magnoliopsida</taxon>
        <taxon>eudicotyledons</taxon>
        <taxon>Gunneridae</taxon>
        <taxon>Pentapetalae</taxon>
        <taxon>rosids</taxon>
        <taxon>fabids</taxon>
        <taxon>Fabales</taxon>
        <taxon>Fabaceae</taxon>
        <taxon>Papilionoideae</taxon>
        <taxon>50 kb inversion clade</taxon>
        <taxon>NPAAA clade</taxon>
        <taxon>indigoferoid/millettioid clade</taxon>
        <taxon>Phaseoleae</taxon>
        <taxon>Phaseolus</taxon>
    </lineage>
</organism>
<dbReference type="PANTHER" id="PTHR11254:SF398">
    <property type="entry name" value="HECT-TYPE E3 UBIQUITIN TRANSFERASE"/>
    <property type="match status" value="1"/>
</dbReference>
<dbReference type="PANTHER" id="PTHR11254">
    <property type="entry name" value="HECT DOMAIN UBIQUITIN-PROTEIN LIGASE"/>
    <property type="match status" value="1"/>
</dbReference>
<proteinExistence type="inferred from homology"/>
<keyword evidence="11" id="KW-1185">Reference proteome</keyword>
<evidence type="ECO:0000256" key="2">
    <source>
        <dbReference type="ARBA" id="ARBA00004906"/>
    </source>
</evidence>
<dbReference type="InterPro" id="IPR000569">
    <property type="entry name" value="HECT_dom"/>
</dbReference>
<gene>
    <name evidence="10" type="ORF">PHAVU_008G183200g</name>
</gene>
<dbReference type="EC" id="2.3.2.26" evidence="3"/>
<dbReference type="Proteomes" id="UP000000226">
    <property type="component" value="Chromosome 8"/>
</dbReference>
<dbReference type="EMBL" id="CM002295">
    <property type="protein sequence ID" value="ESW13278.1"/>
    <property type="molecule type" value="Genomic_DNA"/>
</dbReference>
<comment type="similarity">
    <text evidence="6">Belongs to the UPL family. TOM1/PTR1 subfamily.</text>
</comment>
<dbReference type="Pfam" id="PF00632">
    <property type="entry name" value="HECT"/>
    <property type="match status" value="1"/>
</dbReference>
<reference evidence="11" key="1">
    <citation type="journal article" date="2014" name="Nat. Genet.">
        <title>A reference genome for common bean and genome-wide analysis of dual domestications.</title>
        <authorList>
            <person name="Schmutz J."/>
            <person name="McClean P.E."/>
            <person name="Mamidi S."/>
            <person name="Wu G.A."/>
            <person name="Cannon S.B."/>
            <person name="Grimwood J."/>
            <person name="Jenkins J."/>
            <person name="Shu S."/>
            <person name="Song Q."/>
            <person name="Chavarro C."/>
            <person name="Torres-Torres M."/>
            <person name="Geffroy V."/>
            <person name="Moghaddam S.M."/>
            <person name="Gao D."/>
            <person name="Abernathy B."/>
            <person name="Barry K."/>
            <person name="Blair M."/>
            <person name="Brick M.A."/>
            <person name="Chovatia M."/>
            <person name="Gepts P."/>
            <person name="Goodstein D.M."/>
            <person name="Gonzales M."/>
            <person name="Hellsten U."/>
            <person name="Hyten D.L."/>
            <person name="Jia G."/>
            <person name="Kelly J.D."/>
            <person name="Kudrna D."/>
            <person name="Lee R."/>
            <person name="Richard M.M."/>
            <person name="Miklas P.N."/>
            <person name="Osorno J.M."/>
            <person name="Rodrigues J."/>
            <person name="Thareau V."/>
            <person name="Urrea C.A."/>
            <person name="Wang M."/>
            <person name="Yu Y."/>
            <person name="Zhang M."/>
            <person name="Wing R.A."/>
            <person name="Cregan P.B."/>
            <person name="Rokhsar D.S."/>
            <person name="Jackson S.A."/>
        </authorList>
    </citation>
    <scope>NUCLEOTIDE SEQUENCE [LARGE SCALE GENOMIC DNA]</scope>
    <source>
        <strain evidence="11">cv. G19833</strain>
    </source>
</reference>
<feature type="region of interest" description="Disordered" evidence="8">
    <location>
        <begin position="280"/>
        <end position="305"/>
    </location>
</feature>
<evidence type="ECO:0000313" key="10">
    <source>
        <dbReference type="EMBL" id="ESW13278.1"/>
    </source>
</evidence>
<comment type="pathway">
    <text evidence="2">Protein modification; protein ubiquitination.</text>
</comment>
<comment type="catalytic activity">
    <reaction evidence="1">
        <text>S-ubiquitinyl-[E2 ubiquitin-conjugating enzyme]-L-cysteine + [acceptor protein]-L-lysine = [E2 ubiquitin-conjugating enzyme]-L-cysteine + N(6)-ubiquitinyl-[acceptor protein]-L-lysine.</text>
        <dbReference type="EC" id="2.3.2.26"/>
    </reaction>
</comment>
<protein>
    <recommendedName>
        <fullName evidence="3">HECT-type E3 ubiquitin transferase</fullName>
        <ecNumber evidence="3">2.3.2.26</ecNumber>
    </recommendedName>
</protein>
<dbReference type="Gene3D" id="3.30.2160.10">
    <property type="entry name" value="Hect, E3 ligase catalytic domain"/>
    <property type="match status" value="1"/>
</dbReference>
<keyword evidence="4" id="KW-0808">Transferase</keyword>
<accession>V7B8U4</accession>
<dbReference type="InterPro" id="IPR050409">
    <property type="entry name" value="E3_ubiq-protein_ligase"/>
</dbReference>
<dbReference type="SMART" id="SM00119">
    <property type="entry name" value="HECTc"/>
    <property type="match status" value="1"/>
</dbReference>
<feature type="active site" description="Glycyl thioester intermediate" evidence="7">
    <location>
        <position position="931"/>
    </location>
</feature>
<dbReference type="GO" id="GO:0000209">
    <property type="term" value="P:protein polyubiquitination"/>
    <property type="evidence" value="ECO:0007669"/>
    <property type="project" value="TreeGrafter"/>
</dbReference>
<dbReference type="Gene3D" id="3.30.2410.10">
    <property type="entry name" value="Hect, E3 ligase catalytic domain"/>
    <property type="match status" value="1"/>
</dbReference>
<evidence type="ECO:0000256" key="1">
    <source>
        <dbReference type="ARBA" id="ARBA00000885"/>
    </source>
</evidence>
<dbReference type="FunFam" id="3.90.1750.10:FF:000003">
    <property type="entry name" value="E3 ubiquitin-protein ligase UPL1"/>
    <property type="match status" value="1"/>
</dbReference>
<evidence type="ECO:0000256" key="8">
    <source>
        <dbReference type="SAM" id="MobiDB-lite"/>
    </source>
</evidence>
<keyword evidence="5 7" id="KW-0833">Ubl conjugation pathway</keyword>
<evidence type="ECO:0000256" key="5">
    <source>
        <dbReference type="ARBA" id="ARBA00022786"/>
    </source>
</evidence>
<sequence length="964" mass="107770">MLRERFAHRYSRTVFGMYPRNRRGDTSRREGIGSGLDAAGGTISSRWSGGAKVLVEADGAPLVDTEALHAMIRLFRVVQPLYKGQLQRLLLNLCAHSETRTSLVKILMDLLMLDVKRPVSYFSKLEPPYRLYGCQRNVMYSRPQSFDGVPPLLSRRILETLTYLARNHLYVAKILLQFRLPHPAIKEPDDTRGKTVIVVEGEENISETNEGYISIAMLLGLLNQPLYLRSIAHLEQLLNLLDVIIDSAGNKSSHKSLISTNLSSGPQISAMVADVNADSNIMPSGDDASTNVEGSSKPKSSGNNVECDSHGVLSNLRKTELRLLCSLLAQEGLSDNAYTLVAEVMRKLVAIAPTHCELFVSELAEAIQKLTSSALNELHVFGEAMKSLLSTTSTDGASILRVLQALSSLVTVLTGKENDKGAAALSEVWEINLALEPLWYQLSSCISKIEFYSEVASESLTSSSTFVSKPSGVMSPLPAGSQNILPYIESFFVVCEKLHPAQLGACHESSSPVISDIEYASTSAPQKAAGTYLKVDEKHAAFVRFSEKHRKLLNAFIRQNPGLLEKSFSLMLKVPRFIDFDNKRAHFRSKIKHQHDHHHSPLRISVRRAYVLEDSYNQLRMRSTQDLKGRLTVHFQGEEGIDAGGLTREWYQLLSRVIFDKGALLFTTVGNESTFQPNPNSVYQTEHLSYFKFVGRVVGKALFDGQLLDVHFTRSFYKHILGVKVTYHDIEAIDPDYFKNLKWMLENDISDVLDLTFSIDADEEKLILYERTEVTDYELIPGGRNIKVTEENKHQYVDLVAEHRLTTAIRPQINSFLEGFNELIPRELISIFNDKELELLISGLPDIDLDDLRANTEYSGYSAASPVIQWFWEVVQGLSKEDKARLLQFVTGTSKVPLEGFSALQGISGSQKFQIHKAYGSSSHLPSAHTCFNQLDLPEYPSKQHLEERLLLAIHEGNEGFGFG</sequence>
<dbReference type="FunFam" id="3.30.2160.10:FF:000001">
    <property type="entry name" value="E3 ubiquitin-protein ligase NEDD4-like"/>
    <property type="match status" value="1"/>
</dbReference>
<feature type="domain" description="HECT" evidence="9">
    <location>
        <begin position="623"/>
        <end position="964"/>
    </location>
</feature>
<dbReference type="PROSITE" id="PS50237">
    <property type="entry name" value="HECT"/>
    <property type="match status" value="1"/>
</dbReference>
<dbReference type="FunFam" id="3.90.1750.10:FF:000026">
    <property type="entry name" value="E3 ubiquitin-protein ligase HACE1"/>
    <property type="match status" value="1"/>
</dbReference>
<evidence type="ECO:0000256" key="6">
    <source>
        <dbReference type="ARBA" id="ARBA00034494"/>
    </source>
</evidence>
<dbReference type="GO" id="GO:0005737">
    <property type="term" value="C:cytoplasm"/>
    <property type="evidence" value="ECO:0007669"/>
    <property type="project" value="TreeGrafter"/>
</dbReference>
<dbReference type="InterPro" id="IPR035983">
    <property type="entry name" value="Hect_E3_ubiquitin_ligase"/>
</dbReference>
<dbReference type="Gramene" id="ESW13278">
    <property type="protein sequence ID" value="ESW13278"/>
    <property type="gene ID" value="PHAVU_008G183200g"/>
</dbReference>
<evidence type="ECO:0000256" key="4">
    <source>
        <dbReference type="ARBA" id="ARBA00022679"/>
    </source>
</evidence>